<dbReference type="Proteomes" id="UP000320184">
    <property type="component" value="Unassembled WGS sequence"/>
</dbReference>
<dbReference type="GO" id="GO:0005886">
    <property type="term" value="C:plasma membrane"/>
    <property type="evidence" value="ECO:0007669"/>
    <property type="project" value="UniProtKB-SubCell"/>
</dbReference>
<keyword evidence="2" id="KW-1003">Cell membrane</keyword>
<feature type="transmembrane region" description="Helical" evidence="8">
    <location>
        <begin position="223"/>
        <end position="242"/>
    </location>
</feature>
<name>A0A538SE17_UNCEI</name>
<comment type="subcellular location">
    <subcellularLocation>
        <location evidence="1">Cell membrane</location>
        <topology evidence="1">Multi-pass membrane protein</topology>
    </subcellularLocation>
</comment>
<feature type="transmembrane region" description="Helical" evidence="8">
    <location>
        <begin position="127"/>
        <end position="143"/>
    </location>
</feature>
<feature type="transmembrane region" description="Helical" evidence="8">
    <location>
        <begin position="307"/>
        <end position="333"/>
    </location>
</feature>
<evidence type="ECO:0000256" key="6">
    <source>
        <dbReference type="ARBA" id="ARBA00022989"/>
    </source>
</evidence>
<dbReference type="PANTHER" id="PTHR33908:SF11">
    <property type="entry name" value="MEMBRANE PROTEIN"/>
    <property type="match status" value="1"/>
</dbReference>
<evidence type="ECO:0000256" key="5">
    <source>
        <dbReference type="ARBA" id="ARBA00022692"/>
    </source>
</evidence>
<dbReference type="InterPro" id="IPR050297">
    <property type="entry name" value="LipidA_mod_glycosyltrf_83"/>
</dbReference>
<evidence type="ECO:0000256" key="3">
    <source>
        <dbReference type="ARBA" id="ARBA00022676"/>
    </source>
</evidence>
<evidence type="ECO:0000256" key="4">
    <source>
        <dbReference type="ARBA" id="ARBA00022679"/>
    </source>
</evidence>
<feature type="transmembrane region" description="Helical" evidence="8">
    <location>
        <begin position="198"/>
        <end position="216"/>
    </location>
</feature>
<sequence length="556" mass="60927">MTSGRIAVVLLAVHAALALWGAARNSVTYDENFHLPSGIAIVTRGEYRVSAVNPPLVKVLCGLAALGAGARPPAPEVLATHDQRQVGESFMRANAAHFHTIFFAGRCVVVLLSVLLGLLVCRFARRLYGPAGALLALGLYAFAPESLAHAGLVTMDLATGLGYLASVYACARSGRWRWWAWTALAVGLTALVRFTALLILPVLAALALTATLGLRVRRPGRLWVGLILLLPATLLMIQLGYLGKCSFASLAQQSFYSHGLNSLRQSMPWLRLPIPDAYLSGLDWQSFEAQVASPPTYLLGHIRTDPVWYYFPFALLFKWPLGFLGALVARAAWSPRTHRRRRRHEVFLLLPVAAYLLAGMFLVHLNVGIRYMFPILPLLCVWLGGLMPARRLAPARGPKRHRVRTALAIGLVVLQSLECLQCAPWFLSFFNLPSGGPGGGDRLVNDSNVDWGQGLIALRDELKRRGIARVHLSYHGTTDPAIYGIDYVPYIGGEPGREADWIAISSYYFVGLTQRMVTSRGTLPAVRIGFSALWKVPPVAKPAGCMYLYPVPHEEE</sequence>
<evidence type="ECO:0000313" key="11">
    <source>
        <dbReference type="Proteomes" id="UP000320184"/>
    </source>
</evidence>
<comment type="caution">
    <text evidence="10">The sequence shown here is derived from an EMBL/GenBank/DDBJ whole genome shotgun (WGS) entry which is preliminary data.</text>
</comment>
<dbReference type="GO" id="GO:0016763">
    <property type="term" value="F:pentosyltransferase activity"/>
    <property type="evidence" value="ECO:0007669"/>
    <property type="project" value="TreeGrafter"/>
</dbReference>
<evidence type="ECO:0000256" key="1">
    <source>
        <dbReference type="ARBA" id="ARBA00004651"/>
    </source>
</evidence>
<dbReference type="InterPro" id="IPR038731">
    <property type="entry name" value="RgtA/B/C-like"/>
</dbReference>
<reference evidence="10 11" key="1">
    <citation type="journal article" date="2019" name="Nat. Microbiol.">
        <title>Mediterranean grassland soil C-N compound turnover is dependent on rainfall and depth, and is mediated by genomically divergent microorganisms.</title>
        <authorList>
            <person name="Diamond S."/>
            <person name="Andeer P.F."/>
            <person name="Li Z."/>
            <person name="Crits-Christoph A."/>
            <person name="Burstein D."/>
            <person name="Anantharaman K."/>
            <person name="Lane K.R."/>
            <person name="Thomas B.C."/>
            <person name="Pan C."/>
            <person name="Northen T.R."/>
            <person name="Banfield J.F."/>
        </authorList>
    </citation>
    <scope>NUCLEOTIDE SEQUENCE [LARGE SCALE GENOMIC DNA]</scope>
    <source>
        <strain evidence="10">WS_3</strain>
    </source>
</reference>
<evidence type="ECO:0000256" key="7">
    <source>
        <dbReference type="ARBA" id="ARBA00023136"/>
    </source>
</evidence>
<proteinExistence type="predicted"/>
<dbReference type="EMBL" id="VBOT01000120">
    <property type="protein sequence ID" value="TMQ49611.1"/>
    <property type="molecule type" value="Genomic_DNA"/>
</dbReference>
<keyword evidence="7 8" id="KW-0472">Membrane</keyword>
<dbReference type="GO" id="GO:0009103">
    <property type="term" value="P:lipopolysaccharide biosynthetic process"/>
    <property type="evidence" value="ECO:0007669"/>
    <property type="project" value="UniProtKB-ARBA"/>
</dbReference>
<evidence type="ECO:0000313" key="10">
    <source>
        <dbReference type="EMBL" id="TMQ49611.1"/>
    </source>
</evidence>
<keyword evidence="6 8" id="KW-1133">Transmembrane helix</keyword>
<evidence type="ECO:0000256" key="8">
    <source>
        <dbReference type="SAM" id="Phobius"/>
    </source>
</evidence>
<feature type="domain" description="Glycosyltransferase RgtA/B/C/D-like" evidence="9">
    <location>
        <begin position="98"/>
        <end position="230"/>
    </location>
</feature>
<feature type="transmembrane region" description="Helical" evidence="8">
    <location>
        <begin position="98"/>
        <end position="120"/>
    </location>
</feature>
<feature type="transmembrane region" description="Helical" evidence="8">
    <location>
        <begin position="405"/>
        <end position="427"/>
    </location>
</feature>
<keyword evidence="4 10" id="KW-0808">Transferase</keyword>
<evidence type="ECO:0000259" key="9">
    <source>
        <dbReference type="Pfam" id="PF13231"/>
    </source>
</evidence>
<feature type="transmembrane region" description="Helical" evidence="8">
    <location>
        <begin position="371"/>
        <end position="393"/>
    </location>
</feature>
<dbReference type="AlphaFoldDB" id="A0A538SE17"/>
<keyword evidence="3" id="KW-0328">Glycosyltransferase</keyword>
<dbReference type="PANTHER" id="PTHR33908">
    <property type="entry name" value="MANNOSYLTRANSFERASE YKCB-RELATED"/>
    <property type="match status" value="1"/>
</dbReference>
<keyword evidence="5 8" id="KW-0812">Transmembrane</keyword>
<organism evidence="10 11">
    <name type="scientific">Eiseniibacteriota bacterium</name>
    <dbReference type="NCBI Taxonomy" id="2212470"/>
    <lineage>
        <taxon>Bacteria</taxon>
        <taxon>Candidatus Eiseniibacteriota</taxon>
    </lineage>
</organism>
<gene>
    <name evidence="10" type="ORF">E6K73_09600</name>
</gene>
<feature type="transmembrane region" description="Helical" evidence="8">
    <location>
        <begin position="345"/>
        <end position="365"/>
    </location>
</feature>
<dbReference type="Pfam" id="PF13231">
    <property type="entry name" value="PMT_2"/>
    <property type="match status" value="1"/>
</dbReference>
<accession>A0A538SE17</accession>
<evidence type="ECO:0000256" key="2">
    <source>
        <dbReference type="ARBA" id="ARBA00022475"/>
    </source>
</evidence>
<protein>
    <submittedName>
        <fullName evidence="10">Glycosyltransferase family 39 protein</fullName>
    </submittedName>
</protein>